<name>A3K6K5_SAGS3</name>
<feature type="binding site" evidence="8">
    <location>
        <position position="182"/>
    </location>
    <ligand>
        <name>ATP</name>
        <dbReference type="ChEBI" id="CHEBI:30616"/>
    </ligand>
</feature>
<comment type="catalytic activity">
    <reaction evidence="8">
        <text>L-histidyl-[protein] + UTP = N(tele)-(5'-uridylyl)-L-histidyl-[protein] + diphosphate</text>
        <dbReference type="Rhea" id="RHEA:83891"/>
        <dbReference type="Rhea" id="RHEA-COMP:9745"/>
        <dbReference type="Rhea" id="RHEA-COMP:20239"/>
        <dbReference type="ChEBI" id="CHEBI:29979"/>
        <dbReference type="ChEBI" id="CHEBI:33019"/>
        <dbReference type="ChEBI" id="CHEBI:46398"/>
        <dbReference type="ChEBI" id="CHEBI:233474"/>
    </reaction>
</comment>
<evidence type="ECO:0000256" key="7">
    <source>
        <dbReference type="ARBA" id="ARBA00022842"/>
    </source>
</evidence>
<comment type="similarity">
    <text evidence="1 8">Belongs to the SELO family.</text>
</comment>
<dbReference type="GO" id="GO:0005524">
    <property type="term" value="F:ATP binding"/>
    <property type="evidence" value="ECO:0007669"/>
    <property type="project" value="UniProtKB-UniRule"/>
</dbReference>
<dbReference type="GO" id="GO:0000287">
    <property type="term" value="F:magnesium ion binding"/>
    <property type="evidence" value="ECO:0007669"/>
    <property type="project" value="UniProtKB-UniRule"/>
</dbReference>
<keyword evidence="8" id="KW-0464">Manganese</keyword>
<dbReference type="RefSeq" id="WP_005861012.1">
    <property type="nucleotide sequence ID" value="NZ_AAYA01000010.1"/>
</dbReference>
<organism evidence="9 10">
    <name type="scientific">Sagittula stellata (strain ATCC 700073 / DSM 11524 / E-37)</name>
    <dbReference type="NCBI Taxonomy" id="388399"/>
    <lineage>
        <taxon>Bacteria</taxon>
        <taxon>Pseudomonadati</taxon>
        <taxon>Pseudomonadota</taxon>
        <taxon>Alphaproteobacteria</taxon>
        <taxon>Rhodobacterales</taxon>
        <taxon>Roseobacteraceae</taxon>
        <taxon>Sagittula</taxon>
    </lineage>
</organism>
<protein>
    <recommendedName>
        <fullName evidence="8">Protein nucleotidyltransferase YdiU</fullName>
        <ecNumber evidence="8">2.7.7.-</ecNumber>
    </recommendedName>
    <alternativeName>
        <fullName evidence="8">Protein adenylyltransferase YdiU</fullName>
        <ecNumber evidence="8">2.7.7.108</ecNumber>
    </alternativeName>
    <alternativeName>
        <fullName evidence="8">Protein uridylyltransferase YdiU</fullName>
        <ecNumber evidence="8">2.7.7.-</ecNumber>
    </alternativeName>
</protein>
<dbReference type="InterPro" id="IPR003846">
    <property type="entry name" value="SelO"/>
</dbReference>
<dbReference type="AlphaFoldDB" id="A3K6K5"/>
<dbReference type="HAMAP" id="MF_00692">
    <property type="entry name" value="SelO"/>
    <property type="match status" value="1"/>
</dbReference>
<feature type="binding site" evidence="8">
    <location>
        <position position="257"/>
    </location>
    <ligand>
        <name>ATP</name>
        <dbReference type="ChEBI" id="CHEBI:30616"/>
    </ligand>
</feature>
<dbReference type="PANTHER" id="PTHR32057">
    <property type="entry name" value="PROTEIN ADENYLYLTRANSFERASE SELO, MITOCHONDRIAL"/>
    <property type="match status" value="1"/>
</dbReference>
<keyword evidence="10" id="KW-1185">Reference proteome</keyword>
<evidence type="ECO:0000256" key="5">
    <source>
        <dbReference type="ARBA" id="ARBA00022741"/>
    </source>
</evidence>
<accession>A3K6K5</accession>
<evidence type="ECO:0000256" key="1">
    <source>
        <dbReference type="ARBA" id="ARBA00009747"/>
    </source>
</evidence>
<dbReference type="EMBL" id="AAYA01000010">
    <property type="protein sequence ID" value="EBA07355.1"/>
    <property type="molecule type" value="Genomic_DNA"/>
</dbReference>
<keyword evidence="6 8" id="KW-0067">ATP-binding</keyword>
<keyword evidence="5 8" id="KW-0547">Nucleotide-binding</keyword>
<dbReference type="GO" id="GO:0070733">
    <property type="term" value="F:AMPylase activity"/>
    <property type="evidence" value="ECO:0007669"/>
    <property type="project" value="UniProtKB-EC"/>
</dbReference>
<comment type="cofactor">
    <cofactor evidence="8">
        <name>Mg(2+)</name>
        <dbReference type="ChEBI" id="CHEBI:18420"/>
    </cofactor>
    <cofactor evidence="8">
        <name>Mn(2+)</name>
        <dbReference type="ChEBI" id="CHEBI:29035"/>
    </cofactor>
</comment>
<keyword evidence="7 8" id="KW-0460">Magnesium</keyword>
<keyword evidence="4 8" id="KW-0479">Metal-binding</keyword>
<comment type="caution">
    <text evidence="9">The sequence shown here is derived from an EMBL/GenBank/DDBJ whole genome shotgun (WGS) entry which is preliminary data.</text>
</comment>
<dbReference type="EC" id="2.7.7.108" evidence="8"/>
<evidence type="ECO:0000256" key="4">
    <source>
        <dbReference type="ARBA" id="ARBA00022723"/>
    </source>
</evidence>
<feature type="binding site" evidence="8">
    <location>
        <position position="91"/>
    </location>
    <ligand>
        <name>ATP</name>
        <dbReference type="ChEBI" id="CHEBI:30616"/>
    </ligand>
</feature>
<keyword evidence="3 8" id="KW-0548">Nucleotidyltransferase</keyword>
<feature type="binding site" evidence="8">
    <location>
        <position position="89"/>
    </location>
    <ligand>
        <name>ATP</name>
        <dbReference type="ChEBI" id="CHEBI:30616"/>
    </ligand>
</feature>
<comment type="catalytic activity">
    <reaction evidence="8">
        <text>L-tyrosyl-[protein] + ATP = O-(5'-adenylyl)-L-tyrosyl-[protein] + diphosphate</text>
        <dbReference type="Rhea" id="RHEA:54288"/>
        <dbReference type="Rhea" id="RHEA-COMP:10136"/>
        <dbReference type="Rhea" id="RHEA-COMP:13846"/>
        <dbReference type="ChEBI" id="CHEBI:30616"/>
        <dbReference type="ChEBI" id="CHEBI:33019"/>
        <dbReference type="ChEBI" id="CHEBI:46858"/>
        <dbReference type="ChEBI" id="CHEBI:83624"/>
        <dbReference type="EC" id="2.7.7.108"/>
    </reaction>
</comment>
<feature type="binding site" evidence="8">
    <location>
        <position position="124"/>
    </location>
    <ligand>
        <name>ATP</name>
        <dbReference type="ChEBI" id="CHEBI:30616"/>
    </ligand>
</feature>
<comment type="catalytic activity">
    <reaction evidence="8">
        <text>L-tyrosyl-[protein] + UTP = O-(5'-uridylyl)-L-tyrosyl-[protein] + diphosphate</text>
        <dbReference type="Rhea" id="RHEA:83887"/>
        <dbReference type="Rhea" id="RHEA-COMP:10136"/>
        <dbReference type="Rhea" id="RHEA-COMP:20238"/>
        <dbReference type="ChEBI" id="CHEBI:33019"/>
        <dbReference type="ChEBI" id="CHEBI:46398"/>
        <dbReference type="ChEBI" id="CHEBI:46858"/>
        <dbReference type="ChEBI" id="CHEBI:90602"/>
    </reaction>
</comment>
<comment type="catalytic activity">
    <reaction evidence="8">
        <text>L-seryl-[protein] + ATP = 3-O-(5'-adenylyl)-L-seryl-[protein] + diphosphate</text>
        <dbReference type="Rhea" id="RHEA:58120"/>
        <dbReference type="Rhea" id="RHEA-COMP:9863"/>
        <dbReference type="Rhea" id="RHEA-COMP:15073"/>
        <dbReference type="ChEBI" id="CHEBI:29999"/>
        <dbReference type="ChEBI" id="CHEBI:30616"/>
        <dbReference type="ChEBI" id="CHEBI:33019"/>
        <dbReference type="ChEBI" id="CHEBI:142516"/>
        <dbReference type="EC" id="2.7.7.108"/>
    </reaction>
</comment>
<feature type="binding site" evidence="8">
    <location>
        <position position="175"/>
    </location>
    <ligand>
        <name>ATP</name>
        <dbReference type="ChEBI" id="CHEBI:30616"/>
    </ligand>
</feature>
<dbReference type="PANTHER" id="PTHR32057:SF14">
    <property type="entry name" value="PROTEIN ADENYLYLTRANSFERASE SELO, MITOCHONDRIAL"/>
    <property type="match status" value="1"/>
</dbReference>
<proteinExistence type="inferred from homology"/>
<feature type="binding site" evidence="8">
    <location>
        <position position="125"/>
    </location>
    <ligand>
        <name>ATP</name>
        <dbReference type="ChEBI" id="CHEBI:30616"/>
    </ligand>
</feature>
<evidence type="ECO:0000313" key="9">
    <source>
        <dbReference type="EMBL" id="EBA07355.1"/>
    </source>
</evidence>
<feature type="binding site" evidence="8">
    <location>
        <position position="112"/>
    </location>
    <ligand>
        <name>ATP</name>
        <dbReference type="ChEBI" id="CHEBI:30616"/>
    </ligand>
</feature>
<dbReference type="Pfam" id="PF02696">
    <property type="entry name" value="SelO"/>
    <property type="match status" value="1"/>
</dbReference>
<dbReference type="EC" id="2.7.7.-" evidence="8"/>
<evidence type="ECO:0000256" key="6">
    <source>
        <dbReference type="ARBA" id="ARBA00022840"/>
    </source>
</evidence>
<comment type="function">
    <text evidence="8">Nucleotidyltransferase involved in the post-translational modification of proteins. It can catalyze the addition of adenosine monophosphate (AMP) or uridine monophosphate (UMP) to a protein, resulting in modifications known as AMPylation and UMPylation.</text>
</comment>
<evidence type="ECO:0000256" key="8">
    <source>
        <dbReference type="HAMAP-Rule" id="MF_00692"/>
    </source>
</evidence>
<sequence length="475" mass="52198">MTLHIPFDNSYARLPEGFAARLPPSRVARPSLIAFNHPLAESLGITGTRDMTDDALAALFSGNALPDGAEPLAQVYAGHQFGGYSPQLGDGRAHLLGEVLTPDGRRVDIQLKGSGPTPFSRRGDGRAWVGPVIREYLVSEAMHALGIPTTRALAACRTGEEIIRDRPLPGAVFTRVASSHIRVGTFQYFANLKDHSGLQTLFDYTVDRHYPDAGSPTDLLRAVIRRQAALVMQWMSVGFIHGVMNTDNCTLSGETIDYGPCAFLDAYDPRKVFSSIDTYGRYAYAAQADIIVWNMAQLATALIPLMQDQEAAVETFTKEVHAMPDHLQAEWLARFSAKLGIDAPRDGDGALIGELLQLMQAGGSDFTNTFAALRLGSARDEIADRAAYDHWHRRWQDRLSEEDDPQAVLSAANPFVIPRNHRIEEAIQAAATGDDSVFNMLRDALAKPYELSEDYYYLTRPPKEDEVVTATFCGT</sequence>
<comment type="catalytic activity">
    <reaction evidence="8">
        <text>L-threonyl-[protein] + ATP = 3-O-(5'-adenylyl)-L-threonyl-[protein] + diphosphate</text>
        <dbReference type="Rhea" id="RHEA:54292"/>
        <dbReference type="Rhea" id="RHEA-COMP:11060"/>
        <dbReference type="Rhea" id="RHEA-COMP:13847"/>
        <dbReference type="ChEBI" id="CHEBI:30013"/>
        <dbReference type="ChEBI" id="CHEBI:30616"/>
        <dbReference type="ChEBI" id="CHEBI:33019"/>
        <dbReference type="ChEBI" id="CHEBI:138113"/>
        <dbReference type="EC" id="2.7.7.108"/>
    </reaction>
</comment>
<dbReference type="Proteomes" id="UP000005713">
    <property type="component" value="Unassembled WGS sequence"/>
</dbReference>
<feature type="active site" description="Proton acceptor" evidence="8">
    <location>
        <position position="247"/>
    </location>
</feature>
<comment type="catalytic activity">
    <reaction evidence="8">
        <text>L-seryl-[protein] + UTP = O-(5'-uridylyl)-L-seryl-[protein] + diphosphate</text>
        <dbReference type="Rhea" id="RHEA:64604"/>
        <dbReference type="Rhea" id="RHEA-COMP:9863"/>
        <dbReference type="Rhea" id="RHEA-COMP:16635"/>
        <dbReference type="ChEBI" id="CHEBI:29999"/>
        <dbReference type="ChEBI" id="CHEBI:33019"/>
        <dbReference type="ChEBI" id="CHEBI:46398"/>
        <dbReference type="ChEBI" id="CHEBI:156051"/>
    </reaction>
</comment>
<reference evidence="9 10" key="1">
    <citation type="submission" date="2006-06" db="EMBL/GenBank/DDBJ databases">
        <authorList>
            <person name="Moran M.A."/>
            <person name="Ferriera S."/>
            <person name="Johnson J."/>
            <person name="Kravitz S."/>
            <person name="Beeson K."/>
            <person name="Sutton G."/>
            <person name="Rogers Y.-H."/>
            <person name="Friedman R."/>
            <person name="Frazier M."/>
            <person name="Venter J.C."/>
        </authorList>
    </citation>
    <scope>NUCLEOTIDE SEQUENCE [LARGE SCALE GENOMIC DNA]</scope>
    <source>
        <strain evidence="9 10">E-37</strain>
    </source>
</reference>
<evidence type="ECO:0000256" key="3">
    <source>
        <dbReference type="ARBA" id="ARBA00022695"/>
    </source>
</evidence>
<dbReference type="NCBIfam" id="NF000658">
    <property type="entry name" value="PRK00029.1"/>
    <property type="match status" value="1"/>
</dbReference>
<feature type="binding site" evidence="8">
    <location>
        <position position="257"/>
    </location>
    <ligand>
        <name>Mg(2+)</name>
        <dbReference type="ChEBI" id="CHEBI:18420"/>
    </ligand>
</feature>
<dbReference type="OrthoDB" id="9776281at2"/>
<evidence type="ECO:0000256" key="2">
    <source>
        <dbReference type="ARBA" id="ARBA00022679"/>
    </source>
</evidence>
<gene>
    <name evidence="8" type="primary">ydiU</name>
    <name evidence="8" type="synonym">selO</name>
    <name evidence="9" type="ORF">SSE37_06949</name>
</gene>
<dbReference type="GO" id="GO:0030145">
    <property type="term" value="F:manganese ion binding"/>
    <property type="evidence" value="ECO:0007669"/>
    <property type="project" value="UniProtKB-UniRule"/>
</dbReference>
<dbReference type="eggNOG" id="COG0397">
    <property type="taxonomic scope" value="Bacteria"/>
</dbReference>
<evidence type="ECO:0000313" key="10">
    <source>
        <dbReference type="Proteomes" id="UP000005713"/>
    </source>
</evidence>
<feature type="binding site" evidence="8">
    <location>
        <position position="248"/>
    </location>
    <ligand>
        <name>Mg(2+)</name>
        <dbReference type="ChEBI" id="CHEBI:18420"/>
    </ligand>
</feature>
<keyword evidence="2 8" id="KW-0808">Transferase</keyword>
<feature type="binding site" evidence="8">
    <location>
        <position position="92"/>
    </location>
    <ligand>
        <name>ATP</name>
        <dbReference type="ChEBI" id="CHEBI:30616"/>
    </ligand>
</feature>